<evidence type="ECO:0000256" key="3">
    <source>
        <dbReference type="ARBA" id="ARBA00009431"/>
    </source>
</evidence>
<protein>
    <recommendedName>
        <fullName evidence="15">Carboxypeptidase</fullName>
        <ecNumber evidence="15">3.4.16.-</ecNumber>
    </recommendedName>
</protein>
<dbReference type="InterPro" id="IPR018202">
    <property type="entry name" value="Ser_caboxypep_ser_AS"/>
</dbReference>
<keyword evidence="11" id="KW-0333">Golgi apparatus</keyword>
<dbReference type="EMBL" id="JAADJZ010000009">
    <property type="protein sequence ID" value="KAF2872487.1"/>
    <property type="molecule type" value="Genomic_DNA"/>
</dbReference>
<evidence type="ECO:0000313" key="18">
    <source>
        <dbReference type="EMBL" id="KAF2872487.1"/>
    </source>
</evidence>
<dbReference type="Pfam" id="PF00450">
    <property type="entry name" value="Peptidase_S10"/>
    <property type="match status" value="1"/>
</dbReference>
<dbReference type="PANTHER" id="PTHR11802">
    <property type="entry name" value="SERINE PROTEASE FAMILY S10 SERINE CARBOXYPEPTIDASE"/>
    <property type="match status" value="1"/>
</dbReference>
<sequence>MVLTSGPSRWRTALFGGLLASVSWIPGSFAQKSQADYFVHDLPGAPEPLLKMHAGHIEVDKENNGNLFFWHYENRHIANRQRTVIWLNGGPGCSSMDGAMMEIGPYRVQEGGKLEYNNGSWDEFANLLFVDQPVGTGFSYVNTDNYLHELDEMTNHFLVFLEKWFNLFPEYEHDDLYIAGESYAGQHIPYIAQGILNRNKDPSKRPWSLKGLLIGNGWISPVDQYLSYLPYAYKMGLVQGDSDAAKRIENQQSICIKRLNEGGKDHVDTPECEQIMLAILDETKDHKADRNQQCLNMYDIRLRDDASCGMNWPPDLANVTPYLRRQDVKQALHINSDKKTGWTECNGAVSQSFRARNSKPTIEFLPEVLAEVPTILFSGDQDFICNHIGTEKLIDKMQWNGGKGFELSPGVVAPRRDWTFEGEPAGTYQEARNLTYVVFYNSSHMVPFDYPRRTRDMLDRFMGVDISYIGGDPTDSLLDGEKGPFVSVGAHPNSTKAEESKTQEVKQAEWKAYYRSGEVALVVVIIIAGLWGFFIWRDRRSRTGYKGVDGEEGRESLMAGMGLDNFRRGNRRNDLEAADFDERELDEVDVSKKPLNGDSSGKLGEKNRLPQNDSTFSLGGSSDGEASGSERDSRAREKS</sequence>
<dbReference type="PANTHER" id="PTHR11802:SF190">
    <property type="entry name" value="PHEROMONE-PROCESSING CARBOXYPEPTIDASE KEX1"/>
    <property type="match status" value="1"/>
</dbReference>
<dbReference type="AlphaFoldDB" id="A0A7C8IGN0"/>
<gene>
    <name evidence="18" type="ORF">BDV95DRAFT_606096</name>
</gene>
<dbReference type="EC" id="3.4.16.-" evidence="15"/>
<keyword evidence="9 15" id="KW-0378">Hydrolase</keyword>
<comment type="subcellular location">
    <subcellularLocation>
        <location evidence="2">Golgi apparatus</location>
        <location evidence="2">trans-Golgi network membrane</location>
        <topology evidence="2">Single-pass type I membrane protein</topology>
    </subcellularLocation>
</comment>
<dbReference type="GO" id="GO:0005802">
    <property type="term" value="C:trans-Golgi network"/>
    <property type="evidence" value="ECO:0007669"/>
    <property type="project" value="TreeGrafter"/>
</dbReference>
<dbReference type="GO" id="GO:0006915">
    <property type="term" value="P:apoptotic process"/>
    <property type="evidence" value="ECO:0007669"/>
    <property type="project" value="UniProtKB-KW"/>
</dbReference>
<comment type="function">
    <text evidence="14">Protease with a carboxypeptidase B-like function involved in the C-terminal processing of the lysine and arginine residues from protein precursors. Promotes cell fusion and is involved in the programmed cell death.</text>
</comment>
<keyword evidence="8 15" id="KW-0732">Signal</keyword>
<feature type="compositionally biased region" description="Low complexity" evidence="16">
    <location>
        <begin position="617"/>
        <end position="627"/>
    </location>
</feature>
<proteinExistence type="inferred from homology"/>
<dbReference type="InterPro" id="IPR001563">
    <property type="entry name" value="Peptidase_S10"/>
</dbReference>
<evidence type="ECO:0000256" key="8">
    <source>
        <dbReference type="ARBA" id="ARBA00022729"/>
    </source>
</evidence>
<evidence type="ECO:0000256" key="16">
    <source>
        <dbReference type="SAM" id="MobiDB-lite"/>
    </source>
</evidence>
<keyword evidence="5 15" id="KW-0645">Protease</keyword>
<name>A0A7C8IGN0_9PLEO</name>
<dbReference type="InterPro" id="IPR029058">
    <property type="entry name" value="AB_hydrolase_fold"/>
</dbReference>
<dbReference type="FunFam" id="3.40.50.1820:FF:000121">
    <property type="entry name" value="Carboxypeptidase D"/>
    <property type="match status" value="1"/>
</dbReference>
<comment type="similarity">
    <text evidence="3 15">Belongs to the peptidase S10 family.</text>
</comment>
<evidence type="ECO:0000256" key="6">
    <source>
        <dbReference type="ARBA" id="ARBA00022692"/>
    </source>
</evidence>
<feature type="region of interest" description="Disordered" evidence="16">
    <location>
        <begin position="586"/>
        <end position="639"/>
    </location>
</feature>
<evidence type="ECO:0000256" key="13">
    <source>
        <dbReference type="ARBA" id="ARBA00023180"/>
    </source>
</evidence>
<dbReference type="SUPFAM" id="SSF53474">
    <property type="entry name" value="alpha/beta-Hydrolases"/>
    <property type="match status" value="1"/>
</dbReference>
<dbReference type="GO" id="GO:0004185">
    <property type="term" value="F:serine-type carboxypeptidase activity"/>
    <property type="evidence" value="ECO:0007669"/>
    <property type="project" value="UniProtKB-UniRule"/>
</dbReference>
<keyword evidence="6 17" id="KW-0812">Transmembrane</keyword>
<evidence type="ECO:0000256" key="14">
    <source>
        <dbReference type="ARBA" id="ARBA00037042"/>
    </source>
</evidence>
<keyword evidence="7" id="KW-0053">Apoptosis</keyword>
<comment type="caution">
    <text evidence="18">The sequence shown here is derived from an EMBL/GenBank/DDBJ whole genome shotgun (WGS) entry which is preliminary data.</text>
</comment>
<accession>A0A7C8IGN0</accession>
<evidence type="ECO:0000256" key="10">
    <source>
        <dbReference type="ARBA" id="ARBA00022989"/>
    </source>
</evidence>
<dbReference type="OrthoDB" id="443318at2759"/>
<evidence type="ECO:0000256" key="17">
    <source>
        <dbReference type="SAM" id="Phobius"/>
    </source>
</evidence>
<comment type="catalytic activity">
    <reaction evidence="1">
        <text>Preferential release of a C-terminal arginine or lysine residue.</text>
        <dbReference type="EC" id="3.4.16.6"/>
    </reaction>
</comment>
<evidence type="ECO:0000256" key="12">
    <source>
        <dbReference type="ARBA" id="ARBA00023136"/>
    </source>
</evidence>
<evidence type="ECO:0000313" key="19">
    <source>
        <dbReference type="Proteomes" id="UP000481861"/>
    </source>
</evidence>
<evidence type="ECO:0000256" key="5">
    <source>
        <dbReference type="ARBA" id="ARBA00022670"/>
    </source>
</evidence>
<feature type="signal peptide" evidence="15">
    <location>
        <begin position="1"/>
        <end position="30"/>
    </location>
</feature>
<evidence type="ECO:0000256" key="7">
    <source>
        <dbReference type="ARBA" id="ARBA00022703"/>
    </source>
</evidence>
<dbReference type="PROSITE" id="PS00131">
    <property type="entry name" value="CARBOXYPEPT_SER_SER"/>
    <property type="match status" value="1"/>
</dbReference>
<feature type="compositionally biased region" description="Basic and acidic residues" evidence="16">
    <location>
        <begin position="628"/>
        <end position="639"/>
    </location>
</feature>
<reference evidence="18 19" key="1">
    <citation type="submission" date="2020-01" db="EMBL/GenBank/DDBJ databases">
        <authorList>
            <consortium name="DOE Joint Genome Institute"/>
            <person name="Haridas S."/>
            <person name="Albert R."/>
            <person name="Binder M."/>
            <person name="Bloem J."/>
            <person name="Labutti K."/>
            <person name="Salamov A."/>
            <person name="Andreopoulos B."/>
            <person name="Baker S.E."/>
            <person name="Barry K."/>
            <person name="Bills G."/>
            <person name="Bluhm B.H."/>
            <person name="Cannon C."/>
            <person name="Castanera R."/>
            <person name="Culley D.E."/>
            <person name="Daum C."/>
            <person name="Ezra D."/>
            <person name="Gonzalez J.B."/>
            <person name="Henrissat B."/>
            <person name="Kuo A."/>
            <person name="Liang C."/>
            <person name="Lipzen A."/>
            <person name="Lutzoni F."/>
            <person name="Magnuson J."/>
            <person name="Mondo S."/>
            <person name="Nolan M."/>
            <person name="Ohm R."/>
            <person name="Pangilinan J."/>
            <person name="Park H.-J.H."/>
            <person name="Ramirez L."/>
            <person name="Alfaro M."/>
            <person name="Sun H."/>
            <person name="Tritt A."/>
            <person name="Yoshinaga Y."/>
            <person name="Zwiers L.-H.L."/>
            <person name="Turgeon B.G."/>
            <person name="Goodwin S.B."/>
            <person name="Spatafora J.W."/>
            <person name="Crous P.W."/>
            <person name="Grigoriev I.V."/>
        </authorList>
    </citation>
    <scope>NUCLEOTIDE SEQUENCE [LARGE SCALE GENOMIC DNA]</scope>
    <source>
        <strain evidence="18 19">CBS 611.86</strain>
    </source>
</reference>
<dbReference type="PRINTS" id="PR00724">
    <property type="entry name" value="CRBOXYPTASEC"/>
</dbReference>
<keyword evidence="12 17" id="KW-0472">Membrane</keyword>
<feature type="transmembrane region" description="Helical" evidence="17">
    <location>
        <begin position="519"/>
        <end position="536"/>
    </location>
</feature>
<dbReference type="GO" id="GO:0006508">
    <property type="term" value="P:proteolysis"/>
    <property type="evidence" value="ECO:0007669"/>
    <property type="project" value="UniProtKB-KW"/>
</dbReference>
<evidence type="ECO:0000256" key="1">
    <source>
        <dbReference type="ARBA" id="ARBA00001003"/>
    </source>
</evidence>
<organism evidence="18 19">
    <name type="scientific">Massariosphaeria phaeospora</name>
    <dbReference type="NCBI Taxonomy" id="100035"/>
    <lineage>
        <taxon>Eukaryota</taxon>
        <taxon>Fungi</taxon>
        <taxon>Dikarya</taxon>
        <taxon>Ascomycota</taxon>
        <taxon>Pezizomycotina</taxon>
        <taxon>Dothideomycetes</taxon>
        <taxon>Pleosporomycetidae</taxon>
        <taxon>Pleosporales</taxon>
        <taxon>Pleosporales incertae sedis</taxon>
        <taxon>Massariosphaeria</taxon>
    </lineage>
</organism>
<evidence type="ECO:0000256" key="4">
    <source>
        <dbReference type="ARBA" id="ARBA00022645"/>
    </source>
</evidence>
<keyword evidence="13" id="KW-0325">Glycoprotein</keyword>
<keyword evidence="10 17" id="KW-1133">Transmembrane helix</keyword>
<keyword evidence="4 15" id="KW-0121">Carboxypeptidase</keyword>
<evidence type="ECO:0000256" key="2">
    <source>
        <dbReference type="ARBA" id="ARBA00004393"/>
    </source>
</evidence>
<evidence type="ECO:0000256" key="15">
    <source>
        <dbReference type="RuleBase" id="RU361156"/>
    </source>
</evidence>
<dbReference type="Proteomes" id="UP000481861">
    <property type="component" value="Unassembled WGS sequence"/>
</dbReference>
<dbReference type="Gene3D" id="3.40.50.1820">
    <property type="entry name" value="alpha/beta hydrolase"/>
    <property type="match status" value="1"/>
</dbReference>
<keyword evidence="19" id="KW-1185">Reference proteome</keyword>
<feature type="chain" id="PRO_5029033571" description="Carboxypeptidase" evidence="15">
    <location>
        <begin position="31"/>
        <end position="639"/>
    </location>
</feature>
<evidence type="ECO:0000256" key="9">
    <source>
        <dbReference type="ARBA" id="ARBA00022801"/>
    </source>
</evidence>
<evidence type="ECO:0000256" key="11">
    <source>
        <dbReference type="ARBA" id="ARBA00023034"/>
    </source>
</evidence>